<dbReference type="Pfam" id="PF04181">
    <property type="entry name" value="RPAP2_Rtr1"/>
    <property type="match status" value="1"/>
</dbReference>
<dbReference type="InterPro" id="IPR039693">
    <property type="entry name" value="Rtr1/RPAP2"/>
</dbReference>
<evidence type="ECO:0000256" key="6">
    <source>
        <dbReference type="ARBA" id="ARBA00022833"/>
    </source>
</evidence>
<sequence>MQDSMKDYIRITTNTKEEPKIKKENLPTLEHKIKCENYAQRIVLFLIEGKHKPDPFMWSLNFIDPENYQDVVEERSVTKLCGYPLCGKRIPDMPNKQYYISTKMNKVFDITERKNFCSNYCYQASCFIKNQIDTSPLWLRKPENFLKYKLMDEQKFLSPGIEIDQGIVKVEEKAFTSVSSFTEACLDEAQQFEKLNEPDFPDFEETDINLKPKSILKSKIKVGSKYKGGESEKTDVNKIAEEIEDKLVIGTGNADKKKHVKFSNLSETEMDAKPSGSKTRSQKEIDDLNDSIAQICKTIKIKLKTNDNFGDVQMKPVQSILEKDLEERTKPIILDNAKIEEAVAKVNSSAKHNQRKPILIETKLNPEVSANREKIMFYMKNTPKDVLIKQDLPKYTKKIIEKIKDPQEDVGAKNVIEKVKKMRSGVSKVDGDLQKVLAKLKSKENKSKSSILITAVKNPEAPKAKKADIKDSLKPNDENIESFKKIYKKWLTIESFIFLHGEDKVKATLNEEKLNDYFENLKIAELETAQQMKYMAICKKMHLKELAEEQFDNSMLERSTKPPPDFEQLKSDSKEMTIKVNSYFSGGMYEKEDTNFPSKTEGEEDNPAVLPLADVCSRNAMRKKIFLNSAMKYINQHAKELGLGECEAEDVQYFLETFKLESDNVVFRPRMWSLIAVTFIFVLTVKDEALKSKLRSTEALNYKRALFEQTKDCDAFLSDIVCFFESIDSFVRQFITSDQ</sequence>
<keyword evidence="5 12" id="KW-0378">Hydrolase</keyword>
<keyword evidence="4 12" id="KW-0863">Zinc-finger</keyword>
<dbReference type="InterPro" id="IPR038534">
    <property type="entry name" value="Rtr1/RPAP2_sf"/>
</dbReference>
<name>A0ABM1MTS8_NICVS</name>
<dbReference type="PROSITE" id="PS51479">
    <property type="entry name" value="ZF_RTR1"/>
    <property type="match status" value="1"/>
</dbReference>
<evidence type="ECO:0000256" key="3">
    <source>
        <dbReference type="ARBA" id="ARBA00022723"/>
    </source>
</evidence>
<comment type="catalytic activity">
    <reaction evidence="9 12">
        <text>O-phospho-L-seryl-[protein] + H2O = L-seryl-[protein] + phosphate</text>
        <dbReference type="Rhea" id="RHEA:20629"/>
        <dbReference type="Rhea" id="RHEA-COMP:9863"/>
        <dbReference type="Rhea" id="RHEA-COMP:11604"/>
        <dbReference type="ChEBI" id="CHEBI:15377"/>
        <dbReference type="ChEBI" id="CHEBI:29999"/>
        <dbReference type="ChEBI" id="CHEBI:43474"/>
        <dbReference type="ChEBI" id="CHEBI:83421"/>
        <dbReference type="EC" id="3.1.3.16"/>
    </reaction>
</comment>
<evidence type="ECO:0000256" key="4">
    <source>
        <dbReference type="ARBA" id="ARBA00022771"/>
    </source>
</evidence>
<evidence type="ECO:0000256" key="10">
    <source>
        <dbReference type="ARBA" id="ARBA00048336"/>
    </source>
</evidence>
<evidence type="ECO:0000256" key="11">
    <source>
        <dbReference type="PROSITE-ProRule" id="PRU00812"/>
    </source>
</evidence>
<gene>
    <name evidence="15" type="primary">LOC108563734</name>
</gene>
<proteinExistence type="inferred from homology"/>
<dbReference type="Proteomes" id="UP000695000">
    <property type="component" value="Unplaced"/>
</dbReference>
<comment type="similarity">
    <text evidence="2 11 12">Belongs to the RPAP2 family.</text>
</comment>
<evidence type="ECO:0000313" key="15">
    <source>
        <dbReference type="RefSeq" id="XP_017777978.1"/>
    </source>
</evidence>
<evidence type="ECO:0000256" key="8">
    <source>
        <dbReference type="ARBA" id="ARBA00023242"/>
    </source>
</evidence>
<comment type="function">
    <text evidence="12">Putative RNA polymerase II subunit B1 C-terminal domain (CTD) phosphatase involved in RNA polymerase II transcription regulation.</text>
</comment>
<evidence type="ECO:0000256" key="12">
    <source>
        <dbReference type="RuleBase" id="RU367080"/>
    </source>
</evidence>
<evidence type="ECO:0000256" key="2">
    <source>
        <dbReference type="ARBA" id="ARBA00005676"/>
    </source>
</evidence>
<evidence type="ECO:0000259" key="13">
    <source>
        <dbReference type="PROSITE" id="PS51479"/>
    </source>
</evidence>
<evidence type="ECO:0000313" key="14">
    <source>
        <dbReference type="Proteomes" id="UP000695000"/>
    </source>
</evidence>
<evidence type="ECO:0000256" key="9">
    <source>
        <dbReference type="ARBA" id="ARBA00047761"/>
    </source>
</evidence>
<evidence type="ECO:0000256" key="5">
    <source>
        <dbReference type="ARBA" id="ARBA00022801"/>
    </source>
</evidence>
<dbReference type="GeneID" id="108563734"/>
<evidence type="ECO:0000256" key="7">
    <source>
        <dbReference type="ARBA" id="ARBA00022912"/>
    </source>
</evidence>
<dbReference type="RefSeq" id="XP_017777978.1">
    <property type="nucleotide sequence ID" value="XM_017922489.1"/>
</dbReference>
<dbReference type="PANTHER" id="PTHR14732">
    <property type="entry name" value="RNA POLYMERASE II SUBUNIT B1 CTD PHOSPHATASE RPAP2-RELATED"/>
    <property type="match status" value="1"/>
</dbReference>
<keyword evidence="6 12" id="KW-0862">Zinc</keyword>
<reference evidence="15" key="1">
    <citation type="submission" date="2025-08" db="UniProtKB">
        <authorList>
            <consortium name="RefSeq"/>
        </authorList>
    </citation>
    <scope>IDENTIFICATION</scope>
    <source>
        <tissue evidence="15">Whole Larva</tissue>
    </source>
</reference>
<keyword evidence="14" id="KW-1185">Reference proteome</keyword>
<accession>A0ABM1MTS8</accession>
<comment type="subcellular location">
    <subcellularLocation>
        <location evidence="1 12">Nucleus</location>
    </subcellularLocation>
</comment>
<dbReference type="EC" id="3.1.3.16" evidence="12"/>
<comment type="catalytic activity">
    <reaction evidence="10 12">
        <text>O-phospho-L-threonyl-[protein] + H2O = L-threonyl-[protein] + phosphate</text>
        <dbReference type="Rhea" id="RHEA:47004"/>
        <dbReference type="Rhea" id="RHEA-COMP:11060"/>
        <dbReference type="Rhea" id="RHEA-COMP:11605"/>
        <dbReference type="ChEBI" id="CHEBI:15377"/>
        <dbReference type="ChEBI" id="CHEBI:30013"/>
        <dbReference type="ChEBI" id="CHEBI:43474"/>
        <dbReference type="ChEBI" id="CHEBI:61977"/>
        <dbReference type="EC" id="3.1.3.16"/>
    </reaction>
</comment>
<keyword evidence="8 12" id="KW-0539">Nucleus</keyword>
<evidence type="ECO:0000256" key="1">
    <source>
        <dbReference type="ARBA" id="ARBA00004123"/>
    </source>
</evidence>
<protein>
    <recommendedName>
        <fullName evidence="12">RNA polymerase II subunit B1 CTD phosphatase RPAP2 homolog</fullName>
        <ecNumber evidence="12">3.1.3.16</ecNumber>
    </recommendedName>
</protein>
<organism evidence="14 15">
    <name type="scientific">Nicrophorus vespilloides</name>
    <name type="common">Boreal carrion beetle</name>
    <dbReference type="NCBI Taxonomy" id="110193"/>
    <lineage>
        <taxon>Eukaryota</taxon>
        <taxon>Metazoa</taxon>
        <taxon>Ecdysozoa</taxon>
        <taxon>Arthropoda</taxon>
        <taxon>Hexapoda</taxon>
        <taxon>Insecta</taxon>
        <taxon>Pterygota</taxon>
        <taxon>Neoptera</taxon>
        <taxon>Endopterygota</taxon>
        <taxon>Coleoptera</taxon>
        <taxon>Polyphaga</taxon>
        <taxon>Staphyliniformia</taxon>
        <taxon>Silphidae</taxon>
        <taxon>Nicrophorinae</taxon>
        <taxon>Nicrophorus</taxon>
    </lineage>
</organism>
<keyword evidence="3 12" id="KW-0479">Metal-binding</keyword>
<dbReference type="InterPro" id="IPR007308">
    <property type="entry name" value="Rtr1/RPAP2_dom"/>
</dbReference>
<feature type="domain" description="RTR1-type" evidence="13">
    <location>
        <begin position="58"/>
        <end position="141"/>
    </location>
</feature>
<dbReference type="Gene3D" id="1.25.40.820">
    <property type="match status" value="1"/>
</dbReference>
<keyword evidence="7 12" id="KW-0904">Protein phosphatase</keyword>
<dbReference type="PANTHER" id="PTHR14732:SF0">
    <property type="entry name" value="RNA POLYMERASE II SUBUNIT B1 CTD PHOSPHATASE RPAP2-RELATED"/>
    <property type="match status" value="1"/>
</dbReference>